<feature type="domain" description="C2H2-type" evidence="9">
    <location>
        <begin position="82"/>
        <end position="110"/>
    </location>
</feature>
<dbReference type="EMBL" id="CADCXV010001338">
    <property type="protein sequence ID" value="CAB0043646.1"/>
    <property type="molecule type" value="Genomic_DNA"/>
</dbReference>
<evidence type="ECO:0000256" key="3">
    <source>
        <dbReference type="ARBA" id="ARBA00022737"/>
    </source>
</evidence>
<evidence type="ECO:0000313" key="10">
    <source>
        <dbReference type="EMBL" id="CAB0043646.1"/>
    </source>
</evidence>
<evidence type="ECO:0000256" key="2">
    <source>
        <dbReference type="ARBA" id="ARBA00022723"/>
    </source>
</evidence>
<dbReference type="InterPro" id="IPR013087">
    <property type="entry name" value="Znf_C2H2_type"/>
</dbReference>
<keyword evidence="5" id="KW-0862">Zinc</keyword>
<dbReference type="Gene3D" id="3.30.160.60">
    <property type="entry name" value="Classic Zinc Finger"/>
    <property type="match status" value="6"/>
</dbReference>
<gene>
    <name evidence="10" type="ORF">TBRA_LOCUS15234</name>
</gene>
<feature type="domain" description="C2H2-type" evidence="9">
    <location>
        <begin position="268"/>
        <end position="296"/>
    </location>
</feature>
<dbReference type="GO" id="GO:0008270">
    <property type="term" value="F:zinc ion binding"/>
    <property type="evidence" value="ECO:0007669"/>
    <property type="project" value="UniProtKB-KW"/>
</dbReference>
<dbReference type="Pfam" id="PF00096">
    <property type="entry name" value="zf-C2H2"/>
    <property type="match status" value="5"/>
</dbReference>
<evidence type="ECO:0000256" key="5">
    <source>
        <dbReference type="ARBA" id="ARBA00022833"/>
    </source>
</evidence>
<dbReference type="SMART" id="SM00355">
    <property type="entry name" value="ZnF_C2H2"/>
    <property type="match status" value="8"/>
</dbReference>
<evidence type="ECO:0000256" key="4">
    <source>
        <dbReference type="ARBA" id="ARBA00022771"/>
    </source>
</evidence>
<feature type="domain" description="C2H2-type" evidence="9">
    <location>
        <begin position="24"/>
        <end position="52"/>
    </location>
</feature>
<feature type="compositionally biased region" description="Basic and acidic residues" evidence="8">
    <location>
        <begin position="899"/>
        <end position="925"/>
    </location>
</feature>
<reference evidence="10 11" key="1">
    <citation type="submission" date="2020-02" db="EMBL/GenBank/DDBJ databases">
        <authorList>
            <person name="Ferguson B K."/>
        </authorList>
    </citation>
    <scope>NUCLEOTIDE SEQUENCE [LARGE SCALE GENOMIC DNA]</scope>
</reference>
<evidence type="ECO:0000256" key="6">
    <source>
        <dbReference type="ARBA" id="ARBA00023242"/>
    </source>
</evidence>
<evidence type="ECO:0000256" key="7">
    <source>
        <dbReference type="PROSITE-ProRule" id="PRU00042"/>
    </source>
</evidence>
<dbReference type="Proteomes" id="UP000479190">
    <property type="component" value="Unassembled WGS sequence"/>
</dbReference>
<dbReference type="InterPro" id="IPR036236">
    <property type="entry name" value="Znf_C2H2_sf"/>
</dbReference>
<dbReference type="PROSITE" id="PS50157">
    <property type="entry name" value="ZINC_FINGER_C2H2_2"/>
    <property type="match status" value="8"/>
</dbReference>
<comment type="subcellular location">
    <subcellularLocation>
        <location evidence="1">Nucleus</location>
    </subcellularLocation>
</comment>
<dbReference type="GO" id="GO:0005634">
    <property type="term" value="C:nucleus"/>
    <property type="evidence" value="ECO:0007669"/>
    <property type="project" value="UniProtKB-SubCell"/>
</dbReference>
<keyword evidence="3" id="KW-0677">Repeat</keyword>
<organism evidence="10 11">
    <name type="scientific">Trichogramma brassicae</name>
    <dbReference type="NCBI Taxonomy" id="86971"/>
    <lineage>
        <taxon>Eukaryota</taxon>
        <taxon>Metazoa</taxon>
        <taxon>Ecdysozoa</taxon>
        <taxon>Arthropoda</taxon>
        <taxon>Hexapoda</taxon>
        <taxon>Insecta</taxon>
        <taxon>Pterygota</taxon>
        <taxon>Neoptera</taxon>
        <taxon>Endopterygota</taxon>
        <taxon>Hymenoptera</taxon>
        <taxon>Apocrita</taxon>
        <taxon>Proctotrupomorpha</taxon>
        <taxon>Chalcidoidea</taxon>
        <taxon>Trichogrammatidae</taxon>
        <taxon>Trichogramma</taxon>
    </lineage>
</organism>
<evidence type="ECO:0000256" key="8">
    <source>
        <dbReference type="SAM" id="MobiDB-lite"/>
    </source>
</evidence>
<name>A0A6H5J1Z6_9HYME</name>
<feature type="domain" description="C2H2-type" evidence="9">
    <location>
        <begin position="791"/>
        <end position="815"/>
    </location>
</feature>
<dbReference type="GO" id="GO:0000981">
    <property type="term" value="F:DNA-binding transcription factor activity, RNA polymerase II-specific"/>
    <property type="evidence" value="ECO:0007669"/>
    <property type="project" value="TreeGrafter"/>
</dbReference>
<dbReference type="PANTHER" id="PTHR24394:SF29">
    <property type="entry name" value="MYONEURIN"/>
    <property type="match status" value="1"/>
</dbReference>
<dbReference type="PANTHER" id="PTHR24394">
    <property type="entry name" value="ZINC FINGER PROTEIN"/>
    <property type="match status" value="1"/>
</dbReference>
<dbReference type="Pfam" id="PF13912">
    <property type="entry name" value="zf-C2H2_6"/>
    <property type="match status" value="1"/>
</dbReference>
<keyword evidence="2" id="KW-0479">Metal-binding</keyword>
<sequence>MICDRSRTRGICHDHVLHLCSKNNACDKCEKTFFDQSTLIRHKKTVHGVRKDYECKNCKKKFGHKQHLLVHQRTVHEGRKDYGCDMCEKKFGQKTDLLKHQRTVHEDRKDFACDKCITHPCDLCKKVFRLKRSLRLHKDSVHKETRHWKFTIHTTPARKCALRSKCALGVVAPVNLISYAGRAHASRYCGLHATTASLRARHYAKLHKGITHPCDLCEKVFTQKCHLKVHKDAIHKGITHPCDLCKKVFTQKRSLKEHKDSVHNGITHSCDQCENSFTHRKALKLHIDRVHNGKKPNTPKNKSDLRKFLINIAASSTRLLALLEDNPIQETTDCRAKTKAYHRCDEYDKSSTKDQIIPEKINRHLGQKNDSKGSYMISNIFIENSAAEAEPRVESKKETPVKRQRVPDHLQTLSDLPHVRRELRRRVGIYASSRGFNHVVENLIALGHDVNNCLDPGECNSAVTCGQGSFTFNHKSSKKLEMVKLLRQFTSPIDTRRIKKMNRYQEFATMERRPENSSAKIAEKSMSCLTTKLLFRVHYLISSDSDTDYSDFDNFADLWRNGFDRSDVCSRKTLESWLDYMQSNGGIDNWKNTHPCFLLNNLTLAAYLIPDNESDLRKSLLNIIATSTRLLSLLAENQESTSSGTNTKARKQHKSYENEKSSTCENEVIMKKKKGHSMPKRYTSSLAPFTLRIFKLATGPKNKSDLRKSLFNIIASSTRRLAFLEDATNQETTGIRTKNTKSNQQLNSDEYEKFSNPEDEIIPRKIKGHLGQKKDGNLKVHNDSVHNGITHPCDQCEKSFTREANLKLHIDKYLHKRAISRYTKIRRIKVSLTHAINVKNHSHEEPTLNSTRTMQTMTQTLVKKEVHDTQLNNEIEIEFECQNVKPTVISLVPEQLDTSIDRQPNRENEKIPSLSSKHDSNQSEKLETCSKRGRLHTHAREHNIISCIILPTRNFARNFELLPRLARERSKITPRRTYTHIQRK</sequence>
<keyword evidence="4 7" id="KW-0863">Zinc-finger</keyword>
<dbReference type="SUPFAM" id="SSF57667">
    <property type="entry name" value="beta-beta-alpha zinc fingers"/>
    <property type="match status" value="4"/>
</dbReference>
<evidence type="ECO:0000256" key="1">
    <source>
        <dbReference type="ARBA" id="ARBA00004123"/>
    </source>
</evidence>
<dbReference type="OrthoDB" id="10637278at2759"/>
<feature type="domain" description="C2H2-type" evidence="9">
    <location>
        <begin position="119"/>
        <end position="147"/>
    </location>
</feature>
<protein>
    <recommendedName>
        <fullName evidence="9">C2H2-type domain-containing protein</fullName>
    </recommendedName>
</protein>
<keyword evidence="6" id="KW-0539">Nucleus</keyword>
<feature type="domain" description="C2H2-type" evidence="9">
    <location>
        <begin position="240"/>
        <end position="268"/>
    </location>
</feature>
<accession>A0A6H5J1Z6</accession>
<feature type="region of interest" description="Disordered" evidence="8">
    <location>
        <begin position="641"/>
        <end position="664"/>
    </location>
</feature>
<proteinExistence type="predicted"/>
<keyword evidence="11" id="KW-1185">Reference proteome</keyword>
<dbReference type="FunFam" id="3.30.160.60:FF:000100">
    <property type="entry name" value="Zinc finger 45-like"/>
    <property type="match status" value="1"/>
</dbReference>
<feature type="region of interest" description="Disordered" evidence="8">
    <location>
        <begin position="896"/>
        <end position="925"/>
    </location>
</feature>
<evidence type="ECO:0000259" key="9">
    <source>
        <dbReference type="PROSITE" id="PS50157"/>
    </source>
</evidence>
<feature type="domain" description="C2H2-type" evidence="9">
    <location>
        <begin position="212"/>
        <end position="240"/>
    </location>
</feature>
<dbReference type="AlphaFoldDB" id="A0A6H5J1Z6"/>
<feature type="domain" description="C2H2-type" evidence="9">
    <location>
        <begin position="53"/>
        <end position="81"/>
    </location>
</feature>
<evidence type="ECO:0000313" key="11">
    <source>
        <dbReference type="Proteomes" id="UP000479190"/>
    </source>
</evidence>
<dbReference type="PROSITE" id="PS00028">
    <property type="entry name" value="ZINC_FINGER_C2H2_1"/>
    <property type="match status" value="8"/>
</dbReference>